<evidence type="ECO:0000256" key="2">
    <source>
        <dbReference type="ARBA" id="ARBA00022801"/>
    </source>
</evidence>
<dbReference type="GO" id="GO:0004386">
    <property type="term" value="F:helicase activity"/>
    <property type="evidence" value="ECO:0007669"/>
    <property type="project" value="UniProtKB-KW"/>
</dbReference>
<dbReference type="SUPFAM" id="SSF52540">
    <property type="entry name" value="P-loop containing nucleoside triphosphate hydrolases"/>
    <property type="match status" value="1"/>
</dbReference>
<name>A0A6C0BTA9_9ZZZZ</name>
<evidence type="ECO:0000256" key="3">
    <source>
        <dbReference type="ARBA" id="ARBA00022806"/>
    </source>
</evidence>
<dbReference type="GO" id="GO:0005524">
    <property type="term" value="F:ATP binding"/>
    <property type="evidence" value="ECO:0007669"/>
    <property type="project" value="UniProtKB-KW"/>
</dbReference>
<evidence type="ECO:0000259" key="6">
    <source>
        <dbReference type="PROSITE" id="PS51194"/>
    </source>
</evidence>
<dbReference type="Pfam" id="PF00271">
    <property type="entry name" value="Helicase_C"/>
    <property type="match status" value="1"/>
</dbReference>
<dbReference type="Gene3D" id="3.40.50.300">
    <property type="entry name" value="P-loop containing nucleotide triphosphate hydrolases"/>
    <property type="match status" value="2"/>
</dbReference>
<dbReference type="PANTHER" id="PTHR12131">
    <property type="entry name" value="ATP-DEPENDENT RNA AND DNA HELICASE"/>
    <property type="match status" value="1"/>
</dbReference>
<dbReference type="PROSITE" id="PS51194">
    <property type="entry name" value="HELICASE_CTER"/>
    <property type="match status" value="1"/>
</dbReference>
<evidence type="ECO:0000259" key="5">
    <source>
        <dbReference type="PROSITE" id="PS51192"/>
    </source>
</evidence>
<dbReference type="InterPro" id="IPR012961">
    <property type="entry name" value="Ski2/MTR4_C"/>
</dbReference>
<dbReference type="EMBL" id="MN739234">
    <property type="protein sequence ID" value="QHS94854.1"/>
    <property type="molecule type" value="Genomic_DNA"/>
</dbReference>
<keyword evidence="2" id="KW-0378">Hydrolase</keyword>
<dbReference type="Gene3D" id="1.10.3380.30">
    <property type="match status" value="1"/>
</dbReference>
<dbReference type="InterPro" id="IPR011545">
    <property type="entry name" value="DEAD/DEAH_box_helicase_dom"/>
</dbReference>
<dbReference type="SMART" id="SM00490">
    <property type="entry name" value="HELICc"/>
    <property type="match status" value="1"/>
</dbReference>
<proteinExistence type="predicted"/>
<keyword evidence="4" id="KW-0067">ATP-binding</keyword>
<dbReference type="GO" id="GO:0016787">
    <property type="term" value="F:hydrolase activity"/>
    <property type="evidence" value="ECO:0007669"/>
    <property type="project" value="UniProtKB-KW"/>
</dbReference>
<dbReference type="PANTHER" id="PTHR12131:SF1">
    <property type="entry name" value="ATP-DEPENDENT RNA HELICASE SUPV3L1, MITOCHONDRIAL-RELATED"/>
    <property type="match status" value="1"/>
</dbReference>
<dbReference type="GO" id="GO:0003676">
    <property type="term" value="F:nucleic acid binding"/>
    <property type="evidence" value="ECO:0007669"/>
    <property type="project" value="InterPro"/>
</dbReference>
<evidence type="ECO:0008006" key="8">
    <source>
        <dbReference type="Google" id="ProtNLM"/>
    </source>
</evidence>
<reference evidence="7" key="1">
    <citation type="journal article" date="2020" name="Nature">
        <title>Giant virus diversity and host interactions through global metagenomics.</title>
        <authorList>
            <person name="Schulz F."/>
            <person name="Roux S."/>
            <person name="Paez-Espino D."/>
            <person name="Jungbluth S."/>
            <person name="Walsh D.A."/>
            <person name="Denef V.J."/>
            <person name="McMahon K.D."/>
            <person name="Konstantinidis K.T."/>
            <person name="Eloe-Fadrosh E.A."/>
            <person name="Kyrpides N.C."/>
            <person name="Woyke T."/>
        </authorList>
    </citation>
    <scope>NUCLEOTIDE SEQUENCE</scope>
    <source>
        <strain evidence="7">GVMAG-M-3300018428-16</strain>
    </source>
</reference>
<keyword evidence="3" id="KW-0347">Helicase</keyword>
<organism evidence="7">
    <name type="scientific">viral metagenome</name>
    <dbReference type="NCBI Taxonomy" id="1070528"/>
    <lineage>
        <taxon>unclassified sequences</taxon>
        <taxon>metagenomes</taxon>
        <taxon>organismal metagenomes</taxon>
    </lineage>
</organism>
<sequence>MVKLCDKQFPTTSEEKYKEYFSKFSFPLSDFQKYAIESTVEGHHVLVTAHTGSGKTLPAEFAIDYFVSKGKKVIYTSPIKALSNQKFYEFSQKFPHISFGILTGDIKTNPEADVLIMTTEILQNTLYLKQRDIVTTSKLHFDMDIQNELACVIFDEIHYINDADRGKVWEESILMLPQHVQMVMLSATIDKPLQFAEWCENRHRSDKIVYLANTDFRVVPLNHYIYIDTNTSIFKILKDKDKEKQIKGILNKPHVLKKQGEQFMDSNYNMIKKNLELFSSKNVTIKPNLILNNLIRYLYKNEMLPAICFVFSRYRVEKYAKMISVNLFGYDDAHIPSVIRNDCEKIIRRLPNAHEYLNLPEYHELVSLLEKGIAIHHAGIMPILREMVELLFGKGYIKVLFATETFAVGLNMPTKTVIFTSMNKITSDGHRDLYAHEYTQMAGRAGRRGLDTIGHVIHCGNLIKDAGMPLLNDYKKILSGVPQVLKSKFKFTYGLLLNLISVGNMSFCEFIQKSMLNEQIQSQISGFKHKISCLNGQIKKQQEITDSMNINTDLLQQYYTITNELTTAHQSKKRQKLQHNITTLENAYPQIKEHIKQIDKLKMLNSDLQSSQKSMEDTNSYVKNNVSNLLYILKNNGCILENDGIYSLSTKGDIASHVHEIHCLLASDLYELGHFDNMTTPELIAFFSCFSNLKVSDDYKDFNCTEDYLNVKNAVDYATQRIKEYSDNEVSFNLYGAAENFELQYDFVRYSYIWASEVNNEKSAKKIIDEAKSEKNIFLGEFIKALLKINNIAAEFENVCEITNNMNLLSKIKQIPDMTLKYIATNQSLYV</sequence>
<dbReference type="InterPro" id="IPR001650">
    <property type="entry name" value="Helicase_C-like"/>
</dbReference>
<dbReference type="GO" id="GO:0070478">
    <property type="term" value="P:nuclear-transcribed mRNA catabolic process, 3'-5' exonucleolytic nonsense-mediated decay"/>
    <property type="evidence" value="ECO:0007669"/>
    <property type="project" value="TreeGrafter"/>
</dbReference>
<evidence type="ECO:0000313" key="7">
    <source>
        <dbReference type="EMBL" id="QHS94854.1"/>
    </source>
</evidence>
<dbReference type="InterPro" id="IPR050699">
    <property type="entry name" value="RNA-DNA_Helicase"/>
</dbReference>
<evidence type="ECO:0000256" key="4">
    <source>
        <dbReference type="ARBA" id="ARBA00022840"/>
    </source>
</evidence>
<dbReference type="CDD" id="cd18795">
    <property type="entry name" value="SF2_C_Ski2"/>
    <property type="match status" value="1"/>
</dbReference>
<dbReference type="Pfam" id="PF08148">
    <property type="entry name" value="DSHCT"/>
    <property type="match status" value="1"/>
</dbReference>
<accession>A0A6C0BTA9</accession>
<dbReference type="GO" id="GO:0055087">
    <property type="term" value="C:Ski complex"/>
    <property type="evidence" value="ECO:0007669"/>
    <property type="project" value="TreeGrafter"/>
</dbReference>
<protein>
    <recommendedName>
        <fullName evidence="8">Helicase</fullName>
    </recommendedName>
</protein>
<dbReference type="InterPro" id="IPR027417">
    <property type="entry name" value="P-loop_NTPase"/>
</dbReference>
<dbReference type="AlphaFoldDB" id="A0A6C0BTA9"/>
<dbReference type="PROSITE" id="PS51192">
    <property type="entry name" value="HELICASE_ATP_BIND_1"/>
    <property type="match status" value="1"/>
</dbReference>
<feature type="domain" description="Helicase C-terminal" evidence="6">
    <location>
        <begin position="293"/>
        <end position="500"/>
    </location>
</feature>
<dbReference type="InterPro" id="IPR014001">
    <property type="entry name" value="Helicase_ATP-bd"/>
</dbReference>
<keyword evidence="1" id="KW-0547">Nucleotide-binding</keyword>
<evidence type="ECO:0000256" key="1">
    <source>
        <dbReference type="ARBA" id="ARBA00022741"/>
    </source>
</evidence>
<dbReference type="SMART" id="SM00487">
    <property type="entry name" value="DEXDc"/>
    <property type="match status" value="1"/>
</dbReference>
<dbReference type="Pfam" id="PF00270">
    <property type="entry name" value="DEAD"/>
    <property type="match status" value="1"/>
</dbReference>
<feature type="domain" description="Helicase ATP-binding" evidence="5">
    <location>
        <begin position="36"/>
        <end position="207"/>
    </location>
</feature>